<protein>
    <recommendedName>
        <fullName evidence="1">Neprosin PEP catalytic domain-containing protein</fullName>
    </recommendedName>
</protein>
<dbReference type="PROSITE" id="PS52045">
    <property type="entry name" value="NEPROSIN_PEP_CD"/>
    <property type="match status" value="1"/>
</dbReference>
<name>A0A6D2JYW1_9BRAS</name>
<dbReference type="AlphaFoldDB" id="A0A6D2JYW1"/>
<gene>
    <name evidence="2" type="ORF">MERR_LOCUS28353</name>
</gene>
<accession>A0A6D2JYW1</accession>
<dbReference type="OrthoDB" id="1858978at2759"/>
<comment type="caution">
    <text evidence="2">The sequence shown here is derived from an EMBL/GenBank/DDBJ whole genome shotgun (WGS) entry which is preliminary data.</text>
</comment>
<reference evidence="2" key="1">
    <citation type="submission" date="2020-01" db="EMBL/GenBank/DDBJ databases">
        <authorList>
            <person name="Mishra B."/>
        </authorList>
    </citation>
    <scope>NUCLEOTIDE SEQUENCE [LARGE SCALE GENOMIC DNA]</scope>
</reference>
<dbReference type="Pfam" id="PF03080">
    <property type="entry name" value="Neprosin"/>
    <property type="match status" value="1"/>
</dbReference>
<evidence type="ECO:0000313" key="3">
    <source>
        <dbReference type="Proteomes" id="UP000467841"/>
    </source>
</evidence>
<dbReference type="EMBL" id="CACVBM020001240">
    <property type="protein sequence ID" value="CAA7041118.1"/>
    <property type="molecule type" value="Genomic_DNA"/>
</dbReference>
<sequence>MATMSIWDPVVEAGTGEFSQSQILLVAGNYEGNDLNTVAAGWQRDSYRNTGCLNLDCAGFVQVPSNYTVGAAFVFSSYGGNQFDIKMSIWKDPEDGNWWLGIGQSFVGYWPSKLFTHLSDGPATFVQWGGEVRDTRSYGQHTTTQMGSGHFAEEGFGKAAFFGDLRIIDHQYHLLPVGDFILQTSNATCYNALKVHNEQWGTHFYYGGPGYNVLCP</sequence>
<keyword evidence="3" id="KW-1185">Reference proteome</keyword>
<evidence type="ECO:0000313" key="2">
    <source>
        <dbReference type="EMBL" id="CAA7041118.1"/>
    </source>
</evidence>
<organism evidence="2 3">
    <name type="scientific">Microthlaspi erraticum</name>
    <dbReference type="NCBI Taxonomy" id="1685480"/>
    <lineage>
        <taxon>Eukaryota</taxon>
        <taxon>Viridiplantae</taxon>
        <taxon>Streptophyta</taxon>
        <taxon>Embryophyta</taxon>
        <taxon>Tracheophyta</taxon>
        <taxon>Spermatophyta</taxon>
        <taxon>Magnoliopsida</taxon>
        <taxon>eudicotyledons</taxon>
        <taxon>Gunneridae</taxon>
        <taxon>Pentapetalae</taxon>
        <taxon>rosids</taxon>
        <taxon>malvids</taxon>
        <taxon>Brassicales</taxon>
        <taxon>Brassicaceae</taxon>
        <taxon>Coluteocarpeae</taxon>
        <taxon>Microthlaspi</taxon>
    </lineage>
</organism>
<feature type="domain" description="Neprosin PEP catalytic" evidence="1">
    <location>
        <begin position="1"/>
        <end position="216"/>
    </location>
</feature>
<dbReference type="Proteomes" id="UP000467841">
    <property type="component" value="Unassembled WGS sequence"/>
</dbReference>
<dbReference type="InterPro" id="IPR053168">
    <property type="entry name" value="Glutamic_endopeptidase"/>
</dbReference>
<dbReference type="PANTHER" id="PTHR31589">
    <property type="entry name" value="PROTEIN, PUTATIVE (DUF239)-RELATED-RELATED"/>
    <property type="match status" value="1"/>
</dbReference>
<dbReference type="InterPro" id="IPR004314">
    <property type="entry name" value="Neprosin"/>
</dbReference>
<evidence type="ECO:0000259" key="1">
    <source>
        <dbReference type="PROSITE" id="PS52045"/>
    </source>
</evidence>
<proteinExistence type="predicted"/>
<dbReference type="PANTHER" id="PTHR31589:SF110">
    <property type="entry name" value="PROTEIN, PUTATIVE (DUF239)-RELATED"/>
    <property type="match status" value="1"/>
</dbReference>